<accession>A0ABR2STV9</accession>
<comment type="caution">
    <text evidence="2">The sequence shown here is derived from an EMBL/GenBank/DDBJ whole genome shotgun (WGS) entry which is preliminary data.</text>
</comment>
<dbReference type="EMBL" id="JBBPBN010000012">
    <property type="protein sequence ID" value="KAK9028373.1"/>
    <property type="molecule type" value="Genomic_DNA"/>
</dbReference>
<reference evidence="2 3" key="1">
    <citation type="journal article" date="2024" name="G3 (Bethesda)">
        <title>Genome assembly of Hibiscus sabdariffa L. provides insights into metabolisms of medicinal natural products.</title>
        <authorList>
            <person name="Kim T."/>
        </authorList>
    </citation>
    <scope>NUCLEOTIDE SEQUENCE [LARGE SCALE GENOMIC DNA]</scope>
    <source>
        <strain evidence="2">TK-2024</strain>
        <tissue evidence="2">Old leaves</tissue>
    </source>
</reference>
<proteinExistence type="predicted"/>
<evidence type="ECO:0000313" key="3">
    <source>
        <dbReference type="Proteomes" id="UP001396334"/>
    </source>
</evidence>
<name>A0ABR2STV9_9ROSI</name>
<dbReference type="Proteomes" id="UP001396334">
    <property type="component" value="Unassembled WGS sequence"/>
</dbReference>
<sequence length="131" mass="14424">MGSRFTTLQDDPEIETFTGRPGGYVNMQQLRPENIRAKPVGVRGKEPVVATTVDDPETSLNREKHVVVRIREEAVMPTTKNKTVRILLASVCGNYSKISTKAATIRKGELDKAKAAEIDHNKGVQHQSGNV</sequence>
<keyword evidence="3" id="KW-1185">Reference proteome</keyword>
<evidence type="ECO:0000313" key="2">
    <source>
        <dbReference type="EMBL" id="KAK9028373.1"/>
    </source>
</evidence>
<gene>
    <name evidence="2" type="ORF">V6N11_068180</name>
</gene>
<evidence type="ECO:0000256" key="1">
    <source>
        <dbReference type="SAM" id="MobiDB-lite"/>
    </source>
</evidence>
<organism evidence="2 3">
    <name type="scientific">Hibiscus sabdariffa</name>
    <name type="common">roselle</name>
    <dbReference type="NCBI Taxonomy" id="183260"/>
    <lineage>
        <taxon>Eukaryota</taxon>
        <taxon>Viridiplantae</taxon>
        <taxon>Streptophyta</taxon>
        <taxon>Embryophyta</taxon>
        <taxon>Tracheophyta</taxon>
        <taxon>Spermatophyta</taxon>
        <taxon>Magnoliopsida</taxon>
        <taxon>eudicotyledons</taxon>
        <taxon>Gunneridae</taxon>
        <taxon>Pentapetalae</taxon>
        <taxon>rosids</taxon>
        <taxon>malvids</taxon>
        <taxon>Malvales</taxon>
        <taxon>Malvaceae</taxon>
        <taxon>Malvoideae</taxon>
        <taxon>Hibiscus</taxon>
    </lineage>
</organism>
<feature type="region of interest" description="Disordered" evidence="1">
    <location>
        <begin position="1"/>
        <end position="23"/>
    </location>
</feature>
<protein>
    <submittedName>
        <fullName evidence="2">Uncharacterized protein</fullName>
    </submittedName>
</protein>